<proteinExistence type="predicted"/>
<evidence type="ECO:0000313" key="3">
    <source>
        <dbReference type="Proteomes" id="UP000517759"/>
    </source>
</evidence>
<gene>
    <name evidence="2" type="ORF">GGR33_000642</name>
</gene>
<dbReference type="AlphaFoldDB" id="A0A7W6F5B5"/>
<name>A0A7W6F5B5_9HYPH</name>
<dbReference type="EMBL" id="JACIDN010000001">
    <property type="protein sequence ID" value="MBB3901162.1"/>
    <property type="molecule type" value="Genomic_DNA"/>
</dbReference>
<dbReference type="Proteomes" id="UP000517759">
    <property type="component" value="Unassembled WGS sequence"/>
</dbReference>
<comment type="caution">
    <text evidence="2">The sequence shown here is derived from an EMBL/GenBank/DDBJ whole genome shotgun (WGS) entry which is preliminary data.</text>
</comment>
<evidence type="ECO:0000256" key="1">
    <source>
        <dbReference type="SAM" id="MobiDB-lite"/>
    </source>
</evidence>
<feature type="region of interest" description="Disordered" evidence="1">
    <location>
        <begin position="1"/>
        <end position="37"/>
    </location>
</feature>
<sequence>MRNITALLPGEQERLDKRPVPMGDQGMPVPMTSANIA</sequence>
<accession>A0A7W6F5B5</accession>
<organism evidence="2 3">
    <name type="scientific">Methylobacterium brachythecii</name>
    <dbReference type="NCBI Taxonomy" id="1176177"/>
    <lineage>
        <taxon>Bacteria</taxon>
        <taxon>Pseudomonadati</taxon>
        <taxon>Pseudomonadota</taxon>
        <taxon>Alphaproteobacteria</taxon>
        <taxon>Hyphomicrobiales</taxon>
        <taxon>Methylobacteriaceae</taxon>
        <taxon>Methylobacterium</taxon>
    </lineage>
</organism>
<reference evidence="2 3" key="1">
    <citation type="submission" date="2020-08" db="EMBL/GenBank/DDBJ databases">
        <title>Genomic Encyclopedia of Type Strains, Phase IV (KMG-IV): sequencing the most valuable type-strain genomes for metagenomic binning, comparative biology and taxonomic classification.</title>
        <authorList>
            <person name="Goeker M."/>
        </authorList>
    </citation>
    <scope>NUCLEOTIDE SEQUENCE [LARGE SCALE GENOMIC DNA]</scope>
    <source>
        <strain evidence="2 3">DSM 24105</strain>
    </source>
</reference>
<evidence type="ECO:0000313" key="2">
    <source>
        <dbReference type="EMBL" id="MBB3901162.1"/>
    </source>
</evidence>
<protein>
    <submittedName>
        <fullName evidence="2">Uncharacterized protein</fullName>
    </submittedName>
</protein>